<evidence type="ECO:0000256" key="1">
    <source>
        <dbReference type="SAM" id="MobiDB-lite"/>
    </source>
</evidence>
<feature type="region of interest" description="Disordered" evidence="1">
    <location>
        <begin position="1"/>
        <end position="49"/>
    </location>
</feature>
<dbReference type="EMBL" id="LLXI01003307">
    <property type="protein sequence ID" value="PKY59008.1"/>
    <property type="molecule type" value="Genomic_DNA"/>
</dbReference>
<organism evidence="2 4">
    <name type="scientific">Rhizophagus irregularis</name>
    <dbReference type="NCBI Taxonomy" id="588596"/>
    <lineage>
        <taxon>Eukaryota</taxon>
        <taxon>Fungi</taxon>
        <taxon>Fungi incertae sedis</taxon>
        <taxon>Mucoromycota</taxon>
        <taxon>Glomeromycotina</taxon>
        <taxon>Glomeromycetes</taxon>
        <taxon>Glomerales</taxon>
        <taxon>Glomeraceae</taxon>
        <taxon>Rhizophagus</taxon>
    </lineage>
</organism>
<feature type="compositionally biased region" description="Basic and acidic residues" evidence="1">
    <location>
        <begin position="142"/>
        <end position="151"/>
    </location>
</feature>
<comment type="caution">
    <text evidence="2">The sequence shown here is derived from an EMBL/GenBank/DDBJ whole genome shotgun (WGS) entry which is preliminary data.</text>
</comment>
<feature type="region of interest" description="Disordered" evidence="1">
    <location>
        <begin position="117"/>
        <end position="151"/>
    </location>
</feature>
<protein>
    <submittedName>
        <fullName evidence="2">Uncharacterized protein</fullName>
    </submittedName>
</protein>
<dbReference type="EMBL" id="LLXI01003494">
    <property type="protein sequence ID" value="PKY59328.1"/>
    <property type="molecule type" value="Genomic_DNA"/>
</dbReference>
<keyword evidence="4" id="KW-1185">Reference proteome</keyword>
<feature type="region of interest" description="Disordered" evidence="1">
    <location>
        <begin position="398"/>
        <end position="439"/>
    </location>
</feature>
<dbReference type="AlphaFoldDB" id="A0A2I1HJE8"/>
<dbReference type="VEuPathDB" id="FungiDB:RhiirA1_505920"/>
<reference evidence="2 4" key="1">
    <citation type="submission" date="2015-10" db="EMBL/GenBank/DDBJ databases">
        <title>Genome analyses suggest a sexual origin of heterokaryosis in a supposedly ancient asexual fungus.</title>
        <authorList>
            <person name="Ropars J."/>
            <person name="Sedzielewska K."/>
            <person name="Noel J."/>
            <person name="Charron P."/>
            <person name="Farinelli L."/>
            <person name="Marton T."/>
            <person name="Kruger M."/>
            <person name="Pelin A."/>
            <person name="Brachmann A."/>
            <person name="Corradi N."/>
        </authorList>
    </citation>
    <scope>NUCLEOTIDE SEQUENCE [LARGE SCALE GENOMIC DNA]</scope>
    <source>
        <strain evidence="2 4">A4</strain>
    </source>
</reference>
<name>A0A2I1HJE8_9GLOM</name>
<sequence>MSSKSSKSIKSNNPLSAFAPSRKLRSHTTKKTSSSSSKEISSVTSKDSASNVQDNVRVVICDSNDSDKQRFETPVEHVEISATRIHGLTSNKSKNSTSIPSYDINLEDSNLILGITSGSSSKNDSSSEIEHHKRKSMNTRNETAKAPRLSEKDADTLSKALYYSKKAYEEALLAKESSVRTENAINEFIKAQSSCNESNENSNGESKGHTKKKQFWYSQTVTNACSELFFLEKDPSDETMCEFIYDNLKKAHPENVSKIENNTAGGWKKFWREAIQSLARNEFRTRRANYVRNIKSAISNTFGKVFLGEIPGQKASFDEIANWKNSTNVLWAKKNLWSQVKNSDKDDDTYINRITSQVFKEEKFTTNNCLFVIAVVDLIFDVDVQTTTLSGETITKRMEKLNNDKKKQEEQEGNDQEGGSDDQEEVNRDDDDKGEYEDE</sequence>
<evidence type="ECO:0000313" key="2">
    <source>
        <dbReference type="EMBL" id="PKY59008.1"/>
    </source>
</evidence>
<accession>A0A2I1HJE8</accession>
<feature type="compositionally biased region" description="Low complexity" evidence="1">
    <location>
        <begin position="117"/>
        <end position="126"/>
    </location>
</feature>
<feature type="compositionally biased region" description="Acidic residues" evidence="1">
    <location>
        <begin position="411"/>
        <end position="439"/>
    </location>
</feature>
<evidence type="ECO:0000313" key="3">
    <source>
        <dbReference type="EMBL" id="PKY59328.1"/>
    </source>
</evidence>
<dbReference type="VEuPathDB" id="FungiDB:FUN_008170"/>
<dbReference type="VEuPathDB" id="FungiDB:RhiirFUN_020116"/>
<dbReference type="VEuPathDB" id="FungiDB:RhiirA1_405487"/>
<feature type="compositionally biased region" description="Low complexity" evidence="1">
    <location>
        <begin position="31"/>
        <end position="48"/>
    </location>
</feature>
<gene>
    <name evidence="2" type="ORF">RhiirA4_430114</name>
    <name evidence="3" type="ORF">RhiirA4_481977</name>
</gene>
<dbReference type="Proteomes" id="UP000234323">
    <property type="component" value="Unassembled WGS sequence"/>
</dbReference>
<proteinExistence type="predicted"/>
<feature type="compositionally biased region" description="Basic and acidic residues" evidence="1">
    <location>
        <begin position="398"/>
        <end position="410"/>
    </location>
</feature>
<feature type="compositionally biased region" description="Low complexity" evidence="1">
    <location>
        <begin position="1"/>
        <end position="11"/>
    </location>
</feature>
<evidence type="ECO:0000313" key="4">
    <source>
        <dbReference type="Proteomes" id="UP000234323"/>
    </source>
</evidence>